<dbReference type="GO" id="GO:0000506">
    <property type="term" value="C:glycosylphosphatidylinositol-N-acetylglucosaminyltransferase (GPI-GnT) complex"/>
    <property type="evidence" value="ECO:0007669"/>
    <property type="project" value="TreeGrafter"/>
</dbReference>
<evidence type="ECO:0000256" key="4">
    <source>
        <dbReference type="ARBA" id="ARBA00022502"/>
    </source>
</evidence>
<dbReference type="STRING" id="1220162.K1VT60"/>
<name>K1VT60_TRIAC</name>
<dbReference type="EMBL" id="AMBO01000241">
    <property type="protein sequence ID" value="EKD03721.1"/>
    <property type="molecule type" value="Genomic_DNA"/>
</dbReference>
<organism evidence="10 11">
    <name type="scientific">Trichosporon asahii var. asahii (strain CBS 8904)</name>
    <name type="common">Yeast</name>
    <dbReference type="NCBI Taxonomy" id="1220162"/>
    <lineage>
        <taxon>Eukaryota</taxon>
        <taxon>Fungi</taxon>
        <taxon>Dikarya</taxon>
        <taxon>Basidiomycota</taxon>
        <taxon>Agaricomycotina</taxon>
        <taxon>Tremellomycetes</taxon>
        <taxon>Trichosporonales</taxon>
        <taxon>Trichosporonaceae</taxon>
        <taxon>Trichosporon</taxon>
    </lineage>
</organism>
<evidence type="ECO:0000313" key="11">
    <source>
        <dbReference type="Proteomes" id="UP000006757"/>
    </source>
</evidence>
<evidence type="ECO:0000256" key="6">
    <source>
        <dbReference type="ARBA" id="ARBA00022989"/>
    </source>
</evidence>
<feature type="transmembrane region" description="Helical" evidence="9">
    <location>
        <begin position="122"/>
        <end position="142"/>
    </location>
</feature>
<dbReference type="PANTHER" id="PTHR12982:SF0">
    <property type="entry name" value="PHOSPHATIDYLINOSITOL N-ACETYLGLUCOSAMINYLTRANSFERASE SUBUNIT C"/>
    <property type="match status" value="1"/>
</dbReference>
<keyword evidence="11" id="KW-1185">Reference proteome</keyword>
<dbReference type="eggNOG" id="KOG3059">
    <property type="taxonomic scope" value="Eukaryota"/>
</dbReference>
<accession>K1VT60</accession>
<dbReference type="HOGENOM" id="CLU_024002_2_0_1"/>
<evidence type="ECO:0000256" key="8">
    <source>
        <dbReference type="SAM" id="MobiDB-lite"/>
    </source>
</evidence>
<feature type="transmembrane region" description="Helical" evidence="9">
    <location>
        <begin position="252"/>
        <end position="271"/>
    </location>
</feature>
<evidence type="ECO:0000256" key="3">
    <source>
        <dbReference type="ARBA" id="ARBA00008321"/>
    </source>
</evidence>
<dbReference type="UniPathway" id="UPA00196"/>
<reference evidence="10 11" key="1">
    <citation type="journal article" date="2012" name="Eukaryot. Cell">
        <title>Genome sequence of the Trichosporon asahii environmental strain CBS 8904.</title>
        <authorList>
            <person name="Yang R.Y."/>
            <person name="Li H.T."/>
            <person name="Zhu H."/>
            <person name="Zhou G.P."/>
            <person name="Wang M."/>
            <person name="Wang L."/>
        </authorList>
    </citation>
    <scope>NUCLEOTIDE SEQUENCE [LARGE SCALE GENOMIC DNA]</scope>
    <source>
        <strain evidence="10 11">CBS 8904</strain>
    </source>
</reference>
<comment type="similarity">
    <text evidence="3">Belongs to the PIGC family.</text>
</comment>
<evidence type="ECO:0000256" key="7">
    <source>
        <dbReference type="ARBA" id="ARBA00023136"/>
    </source>
</evidence>
<evidence type="ECO:0000256" key="5">
    <source>
        <dbReference type="ARBA" id="ARBA00022692"/>
    </source>
</evidence>
<dbReference type="FunCoup" id="K1VT60">
    <property type="interactions" value="228"/>
</dbReference>
<keyword evidence="6 9" id="KW-1133">Transmembrane helix</keyword>
<keyword evidence="4" id="KW-0337">GPI-anchor biosynthesis</keyword>
<comment type="subcellular location">
    <subcellularLocation>
        <location evidence="1">Membrane</location>
        <topology evidence="1">Multi-pass membrane protein</topology>
    </subcellularLocation>
</comment>
<evidence type="ECO:0000256" key="2">
    <source>
        <dbReference type="ARBA" id="ARBA00004687"/>
    </source>
</evidence>
<evidence type="ECO:0000256" key="9">
    <source>
        <dbReference type="SAM" id="Phobius"/>
    </source>
</evidence>
<dbReference type="Pfam" id="PF06432">
    <property type="entry name" value="GPI2"/>
    <property type="match status" value="2"/>
</dbReference>
<feature type="transmembrane region" description="Helical" evidence="9">
    <location>
        <begin position="83"/>
        <end position="101"/>
    </location>
</feature>
<dbReference type="Proteomes" id="UP000006757">
    <property type="component" value="Unassembled WGS sequence"/>
</dbReference>
<dbReference type="GO" id="GO:0006506">
    <property type="term" value="P:GPI anchor biosynthetic process"/>
    <property type="evidence" value="ECO:0007669"/>
    <property type="project" value="UniProtKB-UniPathway"/>
</dbReference>
<dbReference type="PANTHER" id="PTHR12982">
    <property type="entry name" value="PHOSPHATIDYLINOSITOL GLYCAN, CLASS C"/>
    <property type="match status" value="1"/>
</dbReference>
<feature type="region of interest" description="Disordered" evidence="8">
    <location>
        <begin position="1"/>
        <end position="41"/>
    </location>
</feature>
<evidence type="ECO:0000256" key="1">
    <source>
        <dbReference type="ARBA" id="ARBA00004141"/>
    </source>
</evidence>
<proteinExistence type="inferred from homology"/>
<dbReference type="InterPro" id="IPR009450">
    <property type="entry name" value="Plno_GlcNAc_GPI2"/>
</dbReference>
<sequence length="303" mass="32757">MVECGSSAKEEPGAGQVANHVQPPPASTISSSEPPVPDEPPQWERVLWRRQPFPDNYVPPSFLAELTARLYYGMLEGTLSPTGVGWSCAMIGLVAYALWRIGWETKGKDEHPSGPDSAIRPLLLPPLLLSLLSPVLGTLTSATTSDTIWPLAGMLRRRRKRANSGVSGMVAVAEEQNTLTSALSASVVLASRLPSTAHVFSLVMLAAGLFAGWPTLAKGVRESGKRFSIALTSSMIWLGCSMLPSFGTIVTFLSILAVVNLGGPLMLWYAWRWKRQLGGDWDVAVMNRLISDWCPEKDSVGTI</sequence>
<keyword evidence="7 9" id="KW-0472">Membrane</keyword>
<comment type="caution">
    <text evidence="10">The sequence shown here is derived from an EMBL/GenBank/DDBJ whole genome shotgun (WGS) entry which is preliminary data.</text>
</comment>
<dbReference type="InParanoid" id="K1VT60"/>
<dbReference type="OMA" id="STSYHAF"/>
<feature type="transmembrane region" description="Helical" evidence="9">
    <location>
        <begin position="197"/>
        <end position="216"/>
    </location>
</feature>
<protein>
    <recommendedName>
        <fullName evidence="12">Phosphatidylinositol glycan, class C</fullName>
    </recommendedName>
</protein>
<comment type="pathway">
    <text evidence="2">Glycolipid biosynthesis; glycosylphosphatidylinositol-anchor biosynthesis.</text>
</comment>
<evidence type="ECO:0000313" key="10">
    <source>
        <dbReference type="EMBL" id="EKD03721.1"/>
    </source>
</evidence>
<evidence type="ECO:0008006" key="12">
    <source>
        <dbReference type="Google" id="ProtNLM"/>
    </source>
</evidence>
<gene>
    <name evidence="10" type="ORF">A1Q2_01947</name>
</gene>
<dbReference type="OrthoDB" id="196709at2759"/>
<keyword evidence="5 9" id="KW-0812">Transmembrane</keyword>
<dbReference type="AlphaFoldDB" id="K1VT60"/>